<comment type="caution">
    <text evidence="2">The sequence shown here is derived from an EMBL/GenBank/DDBJ whole genome shotgun (WGS) entry which is preliminary data.</text>
</comment>
<evidence type="ECO:0000313" key="3">
    <source>
        <dbReference type="Proteomes" id="UP001145742"/>
    </source>
</evidence>
<dbReference type="EMBL" id="WHWB01034226">
    <property type="protein sequence ID" value="KAJ7412563.1"/>
    <property type="molecule type" value="Genomic_DNA"/>
</dbReference>
<accession>A0ABQ9D5A3</accession>
<gene>
    <name evidence="2" type="ORF">WISP_95661</name>
</gene>
<reference evidence="2" key="1">
    <citation type="submission" date="2019-10" db="EMBL/GenBank/DDBJ databases">
        <authorList>
            <person name="Soares A.E.R."/>
            <person name="Aleixo A."/>
            <person name="Schneider P."/>
            <person name="Miyaki C.Y."/>
            <person name="Schneider M.P."/>
            <person name="Mello C."/>
            <person name="Vasconcelos A.T.R."/>
        </authorList>
    </citation>
    <scope>NUCLEOTIDE SEQUENCE</scope>
    <source>
        <tissue evidence="2">Muscle</tissue>
    </source>
</reference>
<evidence type="ECO:0000256" key="1">
    <source>
        <dbReference type="SAM" id="MobiDB-lite"/>
    </source>
</evidence>
<name>A0ABQ9D5A3_9PASS</name>
<organism evidence="2 3">
    <name type="scientific">Willisornis vidua</name>
    <name type="common">Xingu scale-backed antbird</name>
    <dbReference type="NCBI Taxonomy" id="1566151"/>
    <lineage>
        <taxon>Eukaryota</taxon>
        <taxon>Metazoa</taxon>
        <taxon>Chordata</taxon>
        <taxon>Craniata</taxon>
        <taxon>Vertebrata</taxon>
        <taxon>Euteleostomi</taxon>
        <taxon>Archelosauria</taxon>
        <taxon>Archosauria</taxon>
        <taxon>Dinosauria</taxon>
        <taxon>Saurischia</taxon>
        <taxon>Theropoda</taxon>
        <taxon>Coelurosauria</taxon>
        <taxon>Aves</taxon>
        <taxon>Neognathae</taxon>
        <taxon>Neoaves</taxon>
        <taxon>Telluraves</taxon>
        <taxon>Australaves</taxon>
        <taxon>Passeriformes</taxon>
        <taxon>Thamnophilidae</taxon>
        <taxon>Willisornis</taxon>
    </lineage>
</organism>
<dbReference type="Proteomes" id="UP001145742">
    <property type="component" value="Unassembled WGS sequence"/>
</dbReference>
<protein>
    <submittedName>
        <fullName evidence="2">Uncharacterized protein</fullName>
    </submittedName>
</protein>
<proteinExistence type="predicted"/>
<evidence type="ECO:0000313" key="2">
    <source>
        <dbReference type="EMBL" id="KAJ7412563.1"/>
    </source>
</evidence>
<feature type="region of interest" description="Disordered" evidence="1">
    <location>
        <begin position="32"/>
        <end position="54"/>
    </location>
</feature>
<keyword evidence="3" id="KW-1185">Reference proteome</keyword>
<sequence length="148" mass="16228">MNKGFGVLVDENLDVSQQCALAARKAWAASKAAEPAGQEEGGDSAHPLHSHDTPSGVLHPIWGLKQKKGMDLLEQVQNHALGLIELHEVLVGPLLKFVQVPLEGNPSFCFVNCTTQLYVICKLGEDALNPTVFVIDEDTKKRWFQDRA</sequence>